<dbReference type="Pfam" id="PF23476">
    <property type="entry name" value="DUF7132"/>
    <property type="match status" value="1"/>
</dbReference>
<comment type="caution">
    <text evidence="1">The sequence shown here is derived from an EMBL/GenBank/DDBJ whole genome shotgun (WGS) entry which is preliminary data.</text>
</comment>
<name>A0A101ENS6_9EURY</name>
<dbReference type="InterPro" id="IPR055556">
    <property type="entry name" value="DUF7132"/>
</dbReference>
<protein>
    <submittedName>
        <fullName evidence="1">Uncharacterized protein</fullName>
    </submittedName>
</protein>
<evidence type="ECO:0000313" key="2">
    <source>
        <dbReference type="Proteomes" id="UP000053911"/>
    </source>
</evidence>
<organism evidence="1 2">
    <name type="scientific">Thermococcus sibiricus</name>
    <dbReference type="NCBI Taxonomy" id="172049"/>
    <lineage>
        <taxon>Archaea</taxon>
        <taxon>Methanobacteriati</taxon>
        <taxon>Methanobacteriota</taxon>
        <taxon>Thermococci</taxon>
        <taxon>Thermococcales</taxon>
        <taxon>Thermococcaceae</taxon>
        <taxon>Thermococcus</taxon>
    </lineage>
</organism>
<proteinExistence type="predicted"/>
<dbReference type="EMBL" id="LGFD01000002">
    <property type="protein sequence ID" value="KUK18587.1"/>
    <property type="molecule type" value="Genomic_DNA"/>
</dbReference>
<sequence>MRTIEEKPIKLKVVRTRRGAILHMIEISKNHFFLEQNPLKDSKYG</sequence>
<dbReference type="AlphaFoldDB" id="A0A101ENS6"/>
<evidence type="ECO:0000313" key="1">
    <source>
        <dbReference type="EMBL" id="KUK18587.1"/>
    </source>
</evidence>
<dbReference type="PATRIC" id="fig|172049.5.peg.527"/>
<dbReference type="Proteomes" id="UP000053911">
    <property type="component" value="Unassembled WGS sequence"/>
</dbReference>
<accession>A0A101ENS6</accession>
<reference evidence="2" key="1">
    <citation type="journal article" date="2015" name="MBio">
        <title>Genome-Resolved Metagenomic Analysis Reveals Roles for Candidate Phyla and Other Microbial Community Members in Biogeochemical Transformations in Oil Reservoirs.</title>
        <authorList>
            <person name="Hu P."/>
            <person name="Tom L."/>
            <person name="Singh A."/>
            <person name="Thomas B.C."/>
            <person name="Baker B.J."/>
            <person name="Piceno Y.M."/>
            <person name="Andersen G.L."/>
            <person name="Banfield J.F."/>
        </authorList>
    </citation>
    <scope>NUCLEOTIDE SEQUENCE [LARGE SCALE GENOMIC DNA]</scope>
</reference>
<gene>
    <name evidence="1" type="ORF">XD54_0147</name>
</gene>